<feature type="transmembrane region" description="Helical" evidence="2">
    <location>
        <begin position="36"/>
        <end position="55"/>
    </location>
</feature>
<keyword evidence="2" id="KW-0472">Membrane</keyword>
<dbReference type="Pfam" id="PF11222">
    <property type="entry name" value="DUF3017"/>
    <property type="match status" value="1"/>
</dbReference>
<dbReference type="AlphaFoldDB" id="A0A6J7LF30"/>
<feature type="transmembrane region" description="Helical" evidence="2">
    <location>
        <begin position="61"/>
        <end position="80"/>
    </location>
</feature>
<evidence type="ECO:0000313" key="3">
    <source>
        <dbReference type="EMBL" id="CAB4967090.1"/>
    </source>
</evidence>
<sequence>MGEPDRIEPPDSVDPVSAEPVDPEEPRRYPSTLGGAFYLVVLGVVGFALVLVSLGEWRNGIRLFGGSLLLAAAVRLVLSTPNAGMLAVRHKVLDALILLALGGSLIFLAGSIPDQPGGF</sequence>
<keyword evidence="2" id="KW-0812">Transmembrane</keyword>
<evidence type="ECO:0000256" key="2">
    <source>
        <dbReference type="SAM" id="Phobius"/>
    </source>
</evidence>
<name>A0A6J7LF30_9ZZZZ</name>
<gene>
    <name evidence="3" type="ORF">UFOPK3662_03958</name>
</gene>
<protein>
    <submittedName>
        <fullName evidence="3">Unannotated protein</fullName>
    </submittedName>
</protein>
<feature type="transmembrane region" description="Helical" evidence="2">
    <location>
        <begin position="92"/>
        <end position="112"/>
    </location>
</feature>
<dbReference type="InterPro" id="IPR021385">
    <property type="entry name" value="DUF3017"/>
</dbReference>
<feature type="region of interest" description="Disordered" evidence="1">
    <location>
        <begin position="1"/>
        <end position="28"/>
    </location>
</feature>
<proteinExistence type="predicted"/>
<keyword evidence="2" id="KW-1133">Transmembrane helix</keyword>
<dbReference type="EMBL" id="CAFBMW010000069">
    <property type="protein sequence ID" value="CAB4967090.1"/>
    <property type="molecule type" value="Genomic_DNA"/>
</dbReference>
<accession>A0A6J7LF30</accession>
<evidence type="ECO:0000256" key="1">
    <source>
        <dbReference type="SAM" id="MobiDB-lite"/>
    </source>
</evidence>
<reference evidence="3" key="1">
    <citation type="submission" date="2020-05" db="EMBL/GenBank/DDBJ databases">
        <authorList>
            <person name="Chiriac C."/>
            <person name="Salcher M."/>
            <person name="Ghai R."/>
            <person name="Kavagutti S V."/>
        </authorList>
    </citation>
    <scope>NUCLEOTIDE SEQUENCE</scope>
</reference>
<organism evidence="3">
    <name type="scientific">freshwater metagenome</name>
    <dbReference type="NCBI Taxonomy" id="449393"/>
    <lineage>
        <taxon>unclassified sequences</taxon>
        <taxon>metagenomes</taxon>
        <taxon>ecological metagenomes</taxon>
    </lineage>
</organism>